<evidence type="ECO:0000256" key="2">
    <source>
        <dbReference type="ARBA" id="ARBA00022475"/>
    </source>
</evidence>
<dbReference type="PANTHER" id="PTHR28259:SF1">
    <property type="entry name" value="FLUORIDE EXPORT PROTEIN 1-RELATED"/>
    <property type="match status" value="1"/>
</dbReference>
<evidence type="ECO:0000313" key="14">
    <source>
        <dbReference type="Proteomes" id="UP000199423"/>
    </source>
</evidence>
<dbReference type="InterPro" id="IPR003691">
    <property type="entry name" value="FluC"/>
</dbReference>
<comment type="subcellular location">
    <subcellularLocation>
        <location evidence="1 12">Cell membrane</location>
        <topology evidence="1 12">Multi-pass membrane protein</topology>
    </subcellularLocation>
</comment>
<keyword evidence="5 12" id="KW-1133">Transmembrane helix</keyword>
<accession>A0A1I7NI62</accession>
<comment type="activity regulation">
    <text evidence="12">Na(+) is not transported, but it plays an essential structural role and its presence is essential for fluoride channel function.</text>
</comment>
<evidence type="ECO:0000256" key="6">
    <source>
        <dbReference type="ARBA" id="ARBA00023053"/>
    </source>
</evidence>
<feature type="transmembrane region" description="Helical" evidence="12">
    <location>
        <begin position="66"/>
        <end position="90"/>
    </location>
</feature>
<comment type="catalytic activity">
    <reaction evidence="11">
        <text>fluoride(in) = fluoride(out)</text>
        <dbReference type="Rhea" id="RHEA:76159"/>
        <dbReference type="ChEBI" id="CHEBI:17051"/>
    </reaction>
    <physiologicalReaction direction="left-to-right" evidence="11">
        <dbReference type="Rhea" id="RHEA:76160"/>
    </physiologicalReaction>
</comment>
<keyword evidence="3" id="KW-0997">Cell inner membrane</keyword>
<evidence type="ECO:0000256" key="4">
    <source>
        <dbReference type="ARBA" id="ARBA00022692"/>
    </source>
</evidence>
<dbReference type="STRING" id="51670.SAMN04488557_2292"/>
<keyword evidence="9 12" id="KW-0407">Ion channel</keyword>
<dbReference type="Pfam" id="PF02537">
    <property type="entry name" value="CRCB"/>
    <property type="match status" value="1"/>
</dbReference>
<dbReference type="PANTHER" id="PTHR28259">
    <property type="entry name" value="FLUORIDE EXPORT PROTEIN 1-RELATED"/>
    <property type="match status" value="1"/>
</dbReference>
<evidence type="ECO:0000256" key="5">
    <source>
        <dbReference type="ARBA" id="ARBA00022989"/>
    </source>
</evidence>
<evidence type="ECO:0000256" key="10">
    <source>
        <dbReference type="ARBA" id="ARBA00035120"/>
    </source>
</evidence>
<reference evidence="14" key="1">
    <citation type="submission" date="2016-10" db="EMBL/GenBank/DDBJ databases">
        <authorList>
            <person name="Varghese N."/>
            <person name="Submissions S."/>
        </authorList>
    </citation>
    <scope>NUCLEOTIDE SEQUENCE [LARGE SCALE GENOMIC DNA]</scope>
    <source>
        <strain evidence="14">DSM 1565</strain>
    </source>
</reference>
<keyword evidence="14" id="KW-1185">Reference proteome</keyword>
<keyword evidence="7 12" id="KW-0406">Ion transport</keyword>
<keyword evidence="6 12" id="KW-0915">Sodium</keyword>
<evidence type="ECO:0000256" key="12">
    <source>
        <dbReference type="HAMAP-Rule" id="MF_00454"/>
    </source>
</evidence>
<dbReference type="HAMAP" id="MF_00454">
    <property type="entry name" value="FluC"/>
    <property type="match status" value="1"/>
</dbReference>
<protein>
    <recommendedName>
        <fullName evidence="12">Fluoride-specific ion channel FluC</fullName>
    </recommendedName>
</protein>
<dbReference type="GO" id="GO:0046872">
    <property type="term" value="F:metal ion binding"/>
    <property type="evidence" value="ECO:0007669"/>
    <property type="project" value="UniProtKB-KW"/>
</dbReference>
<keyword evidence="2 12" id="KW-1003">Cell membrane</keyword>
<keyword evidence="12" id="KW-0813">Transport</keyword>
<dbReference type="OrthoDB" id="9806299at2"/>
<feature type="binding site" evidence="12">
    <location>
        <position position="76"/>
    </location>
    <ligand>
        <name>Na(+)</name>
        <dbReference type="ChEBI" id="CHEBI:29101"/>
        <note>structural</note>
    </ligand>
</feature>
<keyword evidence="4 12" id="KW-0812">Transmembrane</keyword>
<evidence type="ECO:0000256" key="7">
    <source>
        <dbReference type="ARBA" id="ARBA00023065"/>
    </source>
</evidence>
<dbReference type="Proteomes" id="UP000199423">
    <property type="component" value="Unassembled WGS sequence"/>
</dbReference>
<comment type="similarity">
    <text evidence="10 12">Belongs to the fluoride channel Fluc/FEX (TC 1.A.43) family.</text>
</comment>
<organism evidence="13 14">
    <name type="scientific">Hyphomicrobium facile</name>
    <dbReference type="NCBI Taxonomy" id="51670"/>
    <lineage>
        <taxon>Bacteria</taxon>
        <taxon>Pseudomonadati</taxon>
        <taxon>Pseudomonadota</taxon>
        <taxon>Alphaproteobacteria</taxon>
        <taxon>Hyphomicrobiales</taxon>
        <taxon>Hyphomicrobiaceae</taxon>
        <taxon>Hyphomicrobium</taxon>
    </lineage>
</organism>
<keyword evidence="8 12" id="KW-0472">Membrane</keyword>
<evidence type="ECO:0000256" key="8">
    <source>
        <dbReference type="ARBA" id="ARBA00023136"/>
    </source>
</evidence>
<dbReference type="EMBL" id="FPCH01000002">
    <property type="protein sequence ID" value="SFV34337.1"/>
    <property type="molecule type" value="Genomic_DNA"/>
</dbReference>
<dbReference type="RefSeq" id="WP_092867792.1">
    <property type="nucleotide sequence ID" value="NZ_FPCH01000002.1"/>
</dbReference>
<dbReference type="GO" id="GO:0140114">
    <property type="term" value="P:cellular detoxification of fluoride"/>
    <property type="evidence" value="ECO:0007669"/>
    <property type="project" value="UniProtKB-UniRule"/>
</dbReference>
<dbReference type="GO" id="GO:0062054">
    <property type="term" value="F:fluoride channel activity"/>
    <property type="evidence" value="ECO:0007669"/>
    <property type="project" value="UniProtKB-UniRule"/>
</dbReference>
<proteinExistence type="inferred from homology"/>
<evidence type="ECO:0000256" key="9">
    <source>
        <dbReference type="ARBA" id="ARBA00023303"/>
    </source>
</evidence>
<sequence>MINAIILVFAGGALGAMLREFIMLMVPHVEGFPLDILVANLIAAFLLGLVTALHKRAVLNGDVNSMLGTGVMGGLSTFSSMVYGALILMMTSTSDLTVAILYLLANLILGYIVVILGLKLGGDGVTPAPRPRIG</sequence>
<name>A0A1I7NI62_9HYPH</name>
<keyword evidence="12" id="KW-0479">Metal-binding</keyword>
<dbReference type="GO" id="GO:0005886">
    <property type="term" value="C:plasma membrane"/>
    <property type="evidence" value="ECO:0007669"/>
    <property type="project" value="UniProtKB-SubCell"/>
</dbReference>
<evidence type="ECO:0000256" key="1">
    <source>
        <dbReference type="ARBA" id="ARBA00004651"/>
    </source>
</evidence>
<feature type="transmembrane region" description="Helical" evidence="12">
    <location>
        <begin position="96"/>
        <end position="118"/>
    </location>
</feature>
<feature type="transmembrane region" description="Helical" evidence="12">
    <location>
        <begin position="34"/>
        <end position="54"/>
    </location>
</feature>
<evidence type="ECO:0000313" key="13">
    <source>
        <dbReference type="EMBL" id="SFV34337.1"/>
    </source>
</evidence>
<evidence type="ECO:0000256" key="11">
    <source>
        <dbReference type="ARBA" id="ARBA00035585"/>
    </source>
</evidence>
<dbReference type="AlphaFoldDB" id="A0A1I7NI62"/>
<comment type="function">
    <text evidence="12">Fluoride-specific ion channel. Important for reducing fluoride concentration in the cell, thus reducing its toxicity.</text>
</comment>
<feature type="binding site" evidence="12">
    <location>
        <position position="73"/>
    </location>
    <ligand>
        <name>Na(+)</name>
        <dbReference type="ChEBI" id="CHEBI:29101"/>
        <note>structural</note>
    </ligand>
</feature>
<gene>
    <name evidence="12" type="primary">fluC</name>
    <name evidence="12" type="synonym">crcB</name>
    <name evidence="13" type="ORF">SAMN04488557_2292</name>
</gene>
<evidence type="ECO:0000256" key="3">
    <source>
        <dbReference type="ARBA" id="ARBA00022519"/>
    </source>
</evidence>